<accession>A0ABP6V7V3</accession>
<dbReference type="InterPro" id="IPR029787">
    <property type="entry name" value="Nucleotide_cyclase"/>
</dbReference>
<keyword evidence="3" id="KW-0812">Transmembrane</keyword>
<dbReference type="SUPFAM" id="SSF55073">
    <property type="entry name" value="Nucleotide cyclase"/>
    <property type="match status" value="1"/>
</dbReference>
<protein>
    <recommendedName>
        <fullName evidence="1">diguanylate cyclase</fullName>
        <ecNumber evidence="1">2.7.7.65</ecNumber>
    </recommendedName>
</protein>
<feature type="transmembrane region" description="Helical" evidence="3">
    <location>
        <begin position="74"/>
        <end position="94"/>
    </location>
</feature>
<organism evidence="5 6">
    <name type="scientific">Zobellella aerophila</name>
    <dbReference type="NCBI Taxonomy" id="870480"/>
    <lineage>
        <taxon>Bacteria</taxon>
        <taxon>Pseudomonadati</taxon>
        <taxon>Pseudomonadota</taxon>
        <taxon>Gammaproteobacteria</taxon>
        <taxon>Aeromonadales</taxon>
        <taxon>Aeromonadaceae</taxon>
        <taxon>Zobellella</taxon>
    </lineage>
</organism>
<feature type="domain" description="GGDEF" evidence="4">
    <location>
        <begin position="172"/>
        <end position="301"/>
    </location>
</feature>
<sequence>MNNPYTHGRHAAMVAQQILAGTPPSALPVLNDTDYRPSFDYRALQRFNIKTDLLPPDSTLAFEPEGIWYRYRQVIIISLAVILALVSTVAVLLANIHRRRQAELTLRKWNRELDRLVRIRTQELEDRAHELARLGNKMRKLAYTDSLTELPNRRAGQELLKTLLGRERDREQSLSVALLDLDQFKQINDRFGYEVGDKVLVESAGRIRDALRAADQVFRWGGEEFLVVLPETPADQAIQIAERIRERVQQPSFTPARQVTTSIGVASFTPGEPLDALLGRADAALYQAKQSGRNQVIGSQQCLVRSSRQHTDAV</sequence>
<comment type="catalytic activity">
    <reaction evidence="2">
        <text>2 GTP = 3',3'-c-di-GMP + 2 diphosphate</text>
        <dbReference type="Rhea" id="RHEA:24898"/>
        <dbReference type="ChEBI" id="CHEBI:33019"/>
        <dbReference type="ChEBI" id="CHEBI:37565"/>
        <dbReference type="ChEBI" id="CHEBI:58805"/>
        <dbReference type="EC" id="2.7.7.65"/>
    </reaction>
</comment>
<dbReference type="PROSITE" id="PS50887">
    <property type="entry name" value="GGDEF"/>
    <property type="match status" value="1"/>
</dbReference>
<keyword evidence="3" id="KW-0472">Membrane</keyword>
<evidence type="ECO:0000313" key="5">
    <source>
        <dbReference type="EMBL" id="GAA3529755.1"/>
    </source>
</evidence>
<keyword evidence="6" id="KW-1185">Reference proteome</keyword>
<dbReference type="InterPro" id="IPR000160">
    <property type="entry name" value="GGDEF_dom"/>
</dbReference>
<reference evidence="6" key="1">
    <citation type="journal article" date="2019" name="Int. J. Syst. Evol. Microbiol.">
        <title>The Global Catalogue of Microorganisms (GCM) 10K type strain sequencing project: providing services to taxonomists for standard genome sequencing and annotation.</title>
        <authorList>
            <consortium name="The Broad Institute Genomics Platform"/>
            <consortium name="The Broad Institute Genome Sequencing Center for Infectious Disease"/>
            <person name="Wu L."/>
            <person name="Ma J."/>
        </authorList>
    </citation>
    <scope>NUCLEOTIDE SEQUENCE [LARGE SCALE GENOMIC DNA]</scope>
    <source>
        <strain evidence="6">JCM 17110</strain>
    </source>
</reference>
<dbReference type="SMART" id="SM00267">
    <property type="entry name" value="GGDEF"/>
    <property type="match status" value="1"/>
</dbReference>
<evidence type="ECO:0000256" key="2">
    <source>
        <dbReference type="ARBA" id="ARBA00034247"/>
    </source>
</evidence>
<dbReference type="Gene3D" id="3.30.70.270">
    <property type="match status" value="1"/>
</dbReference>
<dbReference type="Pfam" id="PF00990">
    <property type="entry name" value="GGDEF"/>
    <property type="match status" value="1"/>
</dbReference>
<dbReference type="InterPro" id="IPR043128">
    <property type="entry name" value="Rev_trsase/Diguanyl_cyclase"/>
</dbReference>
<keyword evidence="3" id="KW-1133">Transmembrane helix</keyword>
<dbReference type="EC" id="2.7.7.65" evidence="1"/>
<evidence type="ECO:0000259" key="4">
    <source>
        <dbReference type="PROSITE" id="PS50887"/>
    </source>
</evidence>
<name>A0ABP6V7V3_9GAMM</name>
<gene>
    <name evidence="5" type="ORF">GCM10022394_06260</name>
</gene>
<dbReference type="EMBL" id="BAABCX010000001">
    <property type="protein sequence ID" value="GAA3529755.1"/>
    <property type="molecule type" value="Genomic_DNA"/>
</dbReference>
<dbReference type="Proteomes" id="UP001500795">
    <property type="component" value="Unassembled WGS sequence"/>
</dbReference>
<dbReference type="PANTHER" id="PTHR45138">
    <property type="entry name" value="REGULATORY COMPONENTS OF SENSORY TRANSDUCTION SYSTEM"/>
    <property type="match status" value="1"/>
</dbReference>
<dbReference type="InterPro" id="IPR050469">
    <property type="entry name" value="Diguanylate_Cyclase"/>
</dbReference>
<evidence type="ECO:0000313" key="6">
    <source>
        <dbReference type="Proteomes" id="UP001500795"/>
    </source>
</evidence>
<comment type="caution">
    <text evidence="5">The sequence shown here is derived from an EMBL/GenBank/DDBJ whole genome shotgun (WGS) entry which is preliminary data.</text>
</comment>
<dbReference type="NCBIfam" id="TIGR00254">
    <property type="entry name" value="GGDEF"/>
    <property type="match status" value="1"/>
</dbReference>
<proteinExistence type="predicted"/>
<dbReference type="CDD" id="cd01949">
    <property type="entry name" value="GGDEF"/>
    <property type="match status" value="1"/>
</dbReference>
<evidence type="ECO:0000256" key="3">
    <source>
        <dbReference type="SAM" id="Phobius"/>
    </source>
</evidence>
<dbReference type="PANTHER" id="PTHR45138:SF9">
    <property type="entry name" value="DIGUANYLATE CYCLASE DGCM-RELATED"/>
    <property type="match status" value="1"/>
</dbReference>
<evidence type="ECO:0000256" key="1">
    <source>
        <dbReference type="ARBA" id="ARBA00012528"/>
    </source>
</evidence>